<evidence type="ECO:0000256" key="2">
    <source>
        <dbReference type="SAM" id="Phobius"/>
    </source>
</evidence>
<reference evidence="5 7" key="2">
    <citation type="submission" date="2018-03" db="EMBL/GenBank/DDBJ databases">
        <authorList>
            <person name="Fogelqvist J."/>
        </authorList>
    </citation>
    <scope>NUCLEOTIDE SEQUENCE [LARGE SCALE GENOMIC DNA]</scope>
</reference>
<feature type="domain" description="HeH/LEM" evidence="3">
    <location>
        <begin position="11"/>
        <end position="40"/>
    </location>
</feature>
<dbReference type="AlphaFoldDB" id="A0A0G4IJE8"/>
<evidence type="ECO:0000259" key="3">
    <source>
        <dbReference type="Pfam" id="PF12949"/>
    </source>
</evidence>
<dbReference type="OrthoDB" id="2503928at2759"/>
<sequence>MASSTDVSAWKVKELREWLDANDVPYLKSAKKGELVALVESARAASAKSSAAARVEPSKMTIDSLIAWLTEHDVSLPATRQKKGFYVDLVEKHASAPATSYADVVAATSPTPTVRKRAAPSTAPRSARPASQRRSVVKEKAKSASPTRRRSIRRKLLDMPSDDEDEASSSVSRPKTVSPGHRRQAPSADAQTAGKARAVFIGALLLAVCAGYISFILIMKYRSG</sequence>
<dbReference type="Pfam" id="PF12949">
    <property type="entry name" value="HeH"/>
    <property type="match status" value="1"/>
</dbReference>
<gene>
    <name evidence="4" type="ORF">PBRA_003973</name>
    <name evidence="5" type="ORF">PLBR_LOCUS3559</name>
</gene>
<keyword evidence="6" id="KW-1185">Reference proteome</keyword>
<dbReference type="Gene3D" id="1.10.720.40">
    <property type="match status" value="1"/>
</dbReference>
<dbReference type="EMBL" id="CDSF01000013">
    <property type="protein sequence ID" value="CEO95207.1"/>
    <property type="molecule type" value="Genomic_DNA"/>
</dbReference>
<keyword evidence="2" id="KW-0472">Membrane</keyword>
<organism evidence="4 6">
    <name type="scientific">Plasmodiophora brassicae</name>
    <name type="common">Clubroot disease agent</name>
    <dbReference type="NCBI Taxonomy" id="37360"/>
    <lineage>
        <taxon>Eukaryota</taxon>
        <taxon>Sar</taxon>
        <taxon>Rhizaria</taxon>
        <taxon>Endomyxa</taxon>
        <taxon>Phytomyxea</taxon>
        <taxon>Plasmodiophorida</taxon>
        <taxon>Plasmodiophoridae</taxon>
        <taxon>Plasmodiophora</taxon>
    </lineage>
</organism>
<dbReference type="Proteomes" id="UP000039324">
    <property type="component" value="Unassembled WGS sequence"/>
</dbReference>
<name>A0A0G4IJE8_PLABS</name>
<protein>
    <recommendedName>
        <fullName evidence="3">HeH/LEM domain-containing protein</fullName>
    </recommendedName>
</protein>
<dbReference type="InterPro" id="IPR025856">
    <property type="entry name" value="HeH/LEM_domain"/>
</dbReference>
<feature type="transmembrane region" description="Helical" evidence="2">
    <location>
        <begin position="198"/>
        <end position="218"/>
    </location>
</feature>
<accession>A0A0G4IJE8</accession>
<dbReference type="InterPro" id="IPR036361">
    <property type="entry name" value="SAP_dom_sf"/>
</dbReference>
<reference evidence="4 6" key="1">
    <citation type="submission" date="2015-02" db="EMBL/GenBank/DDBJ databases">
        <authorList>
            <person name="Chooi Y.-H."/>
        </authorList>
    </citation>
    <scope>NUCLEOTIDE SEQUENCE [LARGE SCALE GENOMIC DNA]</scope>
    <source>
        <strain evidence="4">E3</strain>
    </source>
</reference>
<dbReference type="Proteomes" id="UP000290189">
    <property type="component" value="Unassembled WGS sequence"/>
</dbReference>
<geneLocation type="mitochondrion" evidence="5"/>
<dbReference type="CDD" id="cd12935">
    <property type="entry name" value="LEM_like"/>
    <property type="match status" value="1"/>
</dbReference>
<evidence type="ECO:0000313" key="6">
    <source>
        <dbReference type="Proteomes" id="UP000039324"/>
    </source>
</evidence>
<evidence type="ECO:0000313" key="5">
    <source>
        <dbReference type="EMBL" id="SPQ96344.1"/>
    </source>
</evidence>
<evidence type="ECO:0000313" key="4">
    <source>
        <dbReference type="EMBL" id="CEO95207.1"/>
    </source>
</evidence>
<keyword evidence="5" id="KW-0496">Mitochondrion</keyword>
<dbReference type="Gene3D" id="1.10.720.30">
    <property type="entry name" value="SAP domain"/>
    <property type="match status" value="1"/>
</dbReference>
<feature type="region of interest" description="Disordered" evidence="1">
    <location>
        <begin position="108"/>
        <end position="192"/>
    </location>
</feature>
<proteinExistence type="predicted"/>
<keyword evidence="2" id="KW-0812">Transmembrane</keyword>
<dbReference type="InterPro" id="IPR011015">
    <property type="entry name" value="LEM/LEM-like_dom_sf"/>
</dbReference>
<dbReference type="EMBL" id="OVEO01000005">
    <property type="protein sequence ID" value="SPQ96344.1"/>
    <property type="molecule type" value="Genomic_DNA"/>
</dbReference>
<keyword evidence="2" id="KW-1133">Transmembrane helix</keyword>
<evidence type="ECO:0000256" key="1">
    <source>
        <dbReference type="SAM" id="MobiDB-lite"/>
    </source>
</evidence>
<feature type="compositionally biased region" description="Low complexity" evidence="1">
    <location>
        <begin position="119"/>
        <end position="134"/>
    </location>
</feature>
<evidence type="ECO:0000313" key="7">
    <source>
        <dbReference type="Proteomes" id="UP000290189"/>
    </source>
</evidence>